<organism evidence="1 2">
    <name type="scientific">Cellulophaga baltica</name>
    <dbReference type="NCBI Taxonomy" id="76594"/>
    <lineage>
        <taxon>Bacteria</taxon>
        <taxon>Pseudomonadati</taxon>
        <taxon>Bacteroidota</taxon>
        <taxon>Flavobacteriia</taxon>
        <taxon>Flavobacteriales</taxon>
        <taxon>Flavobacteriaceae</taxon>
        <taxon>Cellulophaga</taxon>
    </lineage>
</organism>
<proteinExistence type="predicted"/>
<keyword evidence="2" id="KW-1185">Reference proteome</keyword>
<reference evidence="2" key="1">
    <citation type="submission" date="2016-10" db="EMBL/GenBank/DDBJ databases">
        <authorList>
            <person name="Varghese N."/>
            <person name="Submissions S."/>
        </authorList>
    </citation>
    <scope>NUCLEOTIDE SEQUENCE [LARGE SCALE GENOMIC DNA]</scope>
    <source>
        <strain evidence="2">DSM 24729</strain>
    </source>
</reference>
<dbReference type="EMBL" id="FNBD01000008">
    <property type="protein sequence ID" value="SDF15848.1"/>
    <property type="molecule type" value="Genomic_DNA"/>
</dbReference>
<evidence type="ECO:0000313" key="2">
    <source>
        <dbReference type="Proteomes" id="UP000182114"/>
    </source>
</evidence>
<sequence length="71" mass="8309">MKSITVFIFSIILGLIIGYVATKNYYQEKIDPAETIHQQQEKLVETFQQIDDYFKKIQEGTEIILSDKKSH</sequence>
<accession>A0A1G7ITC9</accession>
<dbReference type="Proteomes" id="UP000182114">
    <property type="component" value="Unassembled WGS sequence"/>
</dbReference>
<dbReference type="AlphaFoldDB" id="A0A1G7ITC9"/>
<evidence type="ECO:0000313" key="1">
    <source>
        <dbReference type="EMBL" id="SDF15848.1"/>
    </source>
</evidence>
<name>A0A1G7ITC9_9FLAO</name>
<gene>
    <name evidence="1" type="ORF">SAMN04487992_10817</name>
</gene>
<protein>
    <submittedName>
        <fullName evidence="1">Uncharacterized protein</fullName>
    </submittedName>
</protein>
<dbReference type="RefSeq" id="WP_024480734.1">
    <property type="nucleotide sequence ID" value="NZ_FNBD01000008.1"/>
</dbReference>